<organism evidence="2 3">
    <name type="scientific">Artemisia annua</name>
    <name type="common">Sweet wormwood</name>
    <dbReference type="NCBI Taxonomy" id="35608"/>
    <lineage>
        <taxon>Eukaryota</taxon>
        <taxon>Viridiplantae</taxon>
        <taxon>Streptophyta</taxon>
        <taxon>Embryophyta</taxon>
        <taxon>Tracheophyta</taxon>
        <taxon>Spermatophyta</taxon>
        <taxon>Magnoliopsida</taxon>
        <taxon>eudicotyledons</taxon>
        <taxon>Gunneridae</taxon>
        <taxon>Pentapetalae</taxon>
        <taxon>asterids</taxon>
        <taxon>campanulids</taxon>
        <taxon>Asterales</taxon>
        <taxon>Asteraceae</taxon>
        <taxon>Asteroideae</taxon>
        <taxon>Anthemideae</taxon>
        <taxon>Artemisiinae</taxon>
        <taxon>Artemisia</taxon>
    </lineage>
</organism>
<comment type="caution">
    <text evidence="2">The sequence shown here is derived from an EMBL/GenBank/DDBJ whole genome shotgun (WGS) entry which is preliminary data.</text>
</comment>
<evidence type="ECO:0000256" key="1">
    <source>
        <dbReference type="SAM" id="MobiDB-lite"/>
    </source>
</evidence>
<dbReference type="EMBL" id="PKPP01002780">
    <property type="protein sequence ID" value="PWA73163.1"/>
    <property type="molecule type" value="Genomic_DNA"/>
</dbReference>
<gene>
    <name evidence="2" type="ORF">CTI12_AA265230</name>
</gene>
<evidence type="ECO:0000313" key="3">
    <source>
        <dbReference type="Proteomes" id="UP000245207"/>
    </source>
</evidence>
<evidence type="ECO:0000313" key="2">
    <source>
        <dbReference type="EMBL" id="PWA73163.1"/>
    </source>
</evidence>
<dbReference type="AlphaFoldDB" id="A0A2U1NI21"/>
<dbReference type="Proteomes" id="UP000245207">
    <property type="component" value="Unassembled WGS sequence"/>
</dbReference>
<proteinExistence type="predicted"/>
<name>A0A2U1NI21_ARTAN</name>
<accession>A0A2U1NI21</accession>
<sequence>MLKSGFLESGGGGGGKKKKKKDGDESGACSVHSSAEFPSLRGVKNPNVETGTSMNGVHGVESEYSNATSILRGDPTSRQADCRDSGVPLRQDLRVLNKPSGVDDINAIAETMRVSADYPLTYAQTKRTSWVTISGQLQIQNLPQLNYNPNQS</sequence>
<reference evidence="2 3" key="1">
    <citation type="journal article" date="2018" name="Mol. Plant">
        <title>The genome of Artemisia annua provides insight into the evolution of Asteraceae family and artemisinin biosynthesis.</title>
        <authorList>
            <person name="Shen Q."/>
            <person name="Zhang L."/>
            <person name="Liao Z."/>
            <person name="Wang S."/>
            <person name="Yan T."/>
            <person name="Shi P."/>
            <person name="Liu M."/>
            <person name="Fu X."/>
            <person name="Pan Q."/>
            <person name="Wang Y."/>
            <person name="Lv Z."/>
            <person name="Lu X."/>
            <person name="Zhang F."/>
            <person name="Jiang W."/>
            <person name="Ma Y."/>
            <person name="Chen M."/>
            <person name="Hao X."/>
            <person name="Li L."/>
            <person name="Tang Y."/>
            <person name="Lv G."/>
            <person name="Zhou Y."/>
            <person name="Sun X."/>
            <person name="Brodelius P.E."/>
            <person name="Rose J.K.C."/>
            <person name="Tang K."/>
        </authorList>
    </citation>
    <scope>NUCLEOTIDE SEQUENCE [LARGE SCALE GENOMIC DNA]</scope>
    <source>
        <strain evidence="3">cv. Huhao1</strain>
        <tissue evidence="2">Leaf</tissue>
    </source>
</reference>
<keyword evidence="3" id="KW-1185">Reference proteome</keyword>
<feature type="region of interest" description="Disordered" evidence="1">
    <location>
        <begin position="1"/>
        <end position="61"/>
    </location>
</feature>
<protein>
    <submittedName>
        <fullName evidence="2">Uncharacterized protein</fullName>
    </submittedName>
</protein>